<keyword evidence="2" id="KW-0604">Photosystem II</keyword>
<dbReference type="GO" id="GO:0015979">
    <property type="term" value="P:photosynthesis"/>
    <property type="evidence" value="ECO:0007669"/>
    <property type="project" value="UniProtKB-KW"/>
</dbReference>
<keyword evidence="1" id="KW-0602">Photosynthesis</keyword>
<dbReference type="InterPro" id="IPR028203">
    <property type="entry name" value="PSII_CF48-like_dom"/>
</dbReference>
<dbReference type="Pfam" id="PF14870">
    <property type="entry name" value="PSII_BNR"/>
    <property type="match status" value="1"/>
</dbReference>
<evidence type="ECO:0000256" key="2">
    <source>
        <dbReference type="ARBA" id="ARBA00023276"/>
    </source>
</evidence>
<sequence length="335" mass="38093">QEKLDFLDLSMDDHWNEITTAPVAVDTLLKHDDLFFVNETKGWLVTRNGHIYHTDDGGESWAIQYTDSVYWRCVGFADELNGWAGNKLGDEGNLLYQTKDGGENWSLVNNIPDPVPAGLCGINVYNHEIVNACGRIYGPGVFIRSEDSGETWVSLDISHKAEMAIDLYFWNEMRGIIVGGTDGGFSNSKAVILQTEDAGATWERIYLGARNSEWCWKISFPTESVGYISIQNGRELCSDEYFLKTIDGGKTWQEHIFFTESDCEKWEWIYSGQAIGFFDSQIGWIGSYFHLPTLITVDGGQNWYESNWGYHVNRIRFISDNIGYASGETVYKFEF</sequence>
<accession>A0A382N7D6</accession>
<feature type="non-terminal residue" evidence="4">
    <location>
        <position position="1"/>
    </location>
</feature>
<reference evidence="4" key="1">
    <citation type="submission" date="2018-05" db="EMBL/GenBank/DDBJ databases">
        <authorList>
            <person name="Lanie J.A."/>
            <person name="Ng W.-L."/>
            <person name="Kazmierczak K.M."/>
            <person name="Andrzejewski T.M."/>
            <person name="Davidsen T.M."/>
            <person name="Wayne K.J."/>
            <person name="Tettelin H."/>
            <person name="Glass J.I."/>
            <person name="Rusch D."/>
            <person name="Podicherti R."/>
            <person name="Tsui H.-C.T."/>
            <person name="Winkler M.E."/>
        </authorList>
    </citation>
    <scope>NUCLEOTIDE SEQUENCE</scope>
</reference>
<gene>
    <name evidence="4" type="ORF">METZ01_LOCUS309937</name>
</gene>
<evidence type="ECO:0000313" key="4">
    <source>
        <dbReference type="EMBL" id="SVC57083.1"/>
    </source>
</evidence>
<dbReference type="Gene3D" id="2.130.10.10">
    <property type="entry name" value="YVTN repeat-like/Quinoprotein amine dehydrogenase"/>
    <property type="match status" value="2"/>
</dbReference>
<dbReference type="SUPFAM" id="SSF110296">
    <property type="entry name" value="Oligoxyloglucan reducing end-specific cellobiohydrolase"/>
    <property type="match status" value="1"/>
</dbReference>
<feature type="domain" description="Photosynthesis system II assembly factor Ycf48/Hcf136-like" evidence="3">
    <location>
        <begin position="23"/>
        <end position="152"/>
    </location>
</feature>
<dbReference type="AlphaFoldDB" id="A0A382N7D6"/>
<dbReference type="PANTHER" id="PTHR47199">
    <property type="entry name" value="PHOTOSYSTEM II STABILITY/ASSEMBLY FACTOR HCF136, CHLOROPLASTIC"/>
    <property type="match status" value="1"/>
</dbReference>
<organism evidence="4">
    <name type="scientific">marine metagenome</name>
    <dbReference type="NCBI Taxonomy" id="408172"/>
    <lineage>
        <taxon>unclassified sequences</taxon>
        <taxon>metagenomes</taxon>
        <taxon>ecological metagenomes</taxon>
    </lineage>
</organism>
<proteinExistence type="predicted"/>
<name>A0A382N7D6_9ZZZZ</name>
<evidence type="ECO:0000259" key="3">
    <source>
        <dbReference type="Pfam" id="PF14870"/>
    </source>
</evidence>
<dbReference type="InterPro" id="IPR015943">
    <property type="entry name" value="WD40/YVTN_repeat-like_dom_sf"/>
</dbReference>
<protein>
    <recommendedName>
        <fullName evidence="3">Photosynthesis system II assembly factor Ycf48/Hcf136-like domain-containing protein</fullName>
    </recommendedName>
</protein>
<evidence type="ECO:0000256" key="1">
    <source>
        <dbReference type="ARBA" id="ARBA00022531"/>
    </source>
</evidence>
<dbReference type="EMBL" id="UINC01098512">
    <property type="protein sequence ID" value="SVC57083.1"/>
    <property type="molecule type" value="Genomic_DNA"/>
</dbReference>
<dbReference type="PANTHER" id="PTHR47199:SF2">
    <property type="entry name" value="PHOTOSYSTEM II STABILITY_ASSEMBLY FACTOR HCF136, CHLOROPLASTIC"/>
    <property type="match status" value="1"/>
</dbReference>
<dbReference type="GO" id="GO:0009523">
    <property type="term" value="C:photosystem II"/>
    <property type="evidence" value="ECO:0007669"/>
    <property type="project" value="UniProtKB-KW"/>
</dbReference>